<feature type="compositionally biased region" description="Low complexity" evidence="1">
    <location>
        <begin position="264"/>
        <end position="281"/>
    </location>
</feature>
<comment type="caution">
    <text evidence="2">The sequence shown here is derived from an EMBL/GenBank/DDBJ whole genome shotgun (WGS) entry which is preliminary data.</text>
</comment>
<organism evidence="2 3">
    <name type="scientific">Diplodia seriata</name>
    <dbReference type="NCBI Taxonomy" id="420778"/>
    <lineage>
        <taxon>Eukaryota</taxon>
        <taxon>Fungi</taxon>
        <taxon>Dikarya</taxon>
        <taxon>Ascomycota</taxon>
        <taxon>Pezizomycotina</taxon>
        <taxon>Dothideomycetes</taxon>
        <taxon>Dothideomycetes incertae sedis</taxon>
        <taxon>Botryosphaeriales</taxon>
        <taxon>Botryosphaeriaceae</taxon>
        <taxon>Diplodia</taxon>
    </lineage>
</organism>
<evidence type="ECO:0008006" key="4">
    <source>
        <dbReference type="Google" id="ProtNLM"/>
    </source>
</evidence>
<gene>
    <name evidence="2" type="ORF">BK809_0007194</name>
</gene>
<feature type="compositionally biased region" description="Low complexity" evidence="1">
    <location>
        <begin position="343"/>
        <end position="358"/>
    </location>
</feature>
<dbReference type="PANTHER" id="PTHR42084">
    <property type="entry name" value="YALI0E26631P"/>
    <property type="match status" value="1"/>
</dbReference>
<feature type="compositionally biased region" description="Pro residues" evidence="1">
    <location>
        <begin position="376"/>
        <end position="386"/>
    </location>
</feature>
<dbReference type="STRING" id="420778.A0A1S8BII9"/>
<feature type="compositionally biased region" description="Acidic residues" evidence="1">
    <location>
        <begin position="221"/>
        <end position="234"/>
    </location>
</feature>
<sequence>MSFDLLAEFGSPTPPQGQQKRPAQPQPNPAAQPASASFSLFDDLAGLSQPSTPYRSPGVASNSFNPGVSAFPAQGRAALSATPGAPPTSTQAETGNDDDWGDFADASAAAPSAPLETPASINTTSQAPDPWASLRTSTSLAGTNAPSGFSPSPAPLPTFNSTASKNDPFDFSAFGVPSRPQSTAAQPNFAAPPAAFAAAPAPVSSKPATPRDPNILFDAENLSEEDDDFGDFEDATPTPAPEPPVSAPFTTPPPAPVSKPSPAPASSRQPKAAPAPATAQPLNIEALLGELEISDPLTSVAPTSKQDDWKKSTTAKFASKTQPALGATKPPPPPTKSIKKTAPKATTAKSSVAKSSKPIGPAIGWDDDWDDLIPTNPAPAPAPPPAASSSSLPTDFSVPTPAPIPDPAPNSLPPTNVPPPALLLTLFPVIFASAHASFFRPLATQPSHVRPKILADQGVVRFLRGYLTVGSVAARVIAGRKLRWKRDTFLAQGMSIGQAGKAGAGGMKLQSIDRTESTKEDREAADVVKAWKDQIGRLRSVVAQVNGKDDRGRSVGAIPELTETMPIRIAKESEGAIPSVKPCALCGLKRNERIGKVDVDVEDSFGEWWVEQMSMHRACRNFWEEQKNNLRY</sequence>
<dbReference type="AlphaFoldDB" id="A0A1S8BII9"/>
<feature type="compositionally biased region" description="Pro residues" evidence="1">
    <location>
        <begin position="400"/>
        <end position="413"/>
    </location>
</feature>
<feature type="region of interest" description="Disordered" evidence="1">
    <location>
        <begin position="1"/>
        <end position="283"/>
    </location>
</feature>
<reference evidence="2 3" key="1">
    <citation type="submission" date="2017-01" db="EMBL/GenBank/DDBJ databases">
        <title>Draft genome sequence of Diplodia seriata F98.1, a fungal species involved in grapevine trunk diseases.</title>
        <authorList>
            <person name="Robert-Siegwald G."/>
            <person name="Vallet J."/>
            <person name="Abou-Mansour E."/>
            <person name="Xu J."/>
            <person name="Rey P."/>
            <person name="Bertsch C."/>
            <person name="Rego C."/>
            <person name="Larignon P."/>
            <person name="Fontaine F."/>
            <person name="Lebrun M.-H."/>
        </authorList>
    </citation>
    <scope>NUCLEOTIDE SEQUENCE [LARGE SCALE GENOMIC DNA]</scope>
    <source>
        <strain evidence="2 3">F98.1</strain>
    </source>
</reference>
<feature type="compositionally biased region" description="Low complexity" evidence="1">
    <location>
        <begin position="184"/>
        <end position="202"/>
    </location>
</feature>
<evidence type="ECO:0000313" key="3">
    <source>
        <dbReference type="Proteomes" id="UP000190776"/>
    </source>
</evidence>
<evidence type="ECO:0000313" key="2">
    <source>
        <dbReference type="EMBL" id="OMP87108.1"/>
    </source>
</evidence>
<feature type="compositionally biased region" description="Pro residues" evidence="1">
    <location>
        <begin position="238"/>
        <end position="263"/>
    </location>
</feature>
<feature type="compositionally biased region" description="Polar residues" evidence="1">
    <location>
        <begin position="48"/>
        <end position="66"/>
    </location>
</feature>
<protein>
    <recommendedName>
        <fullName evidence="4">Serine threonine-protein kinase ppk6</fullName>
    </recommendedName>
</protein>
<dbReference type="OrthoDB" id="5420391at2759"/>
<feature type="region of interest" description="Disordered" evidence="1">
    <location>
        <begin position="298"/>
        <end position="413"/>
    </location>
</feature>
<evidence type="ECO:0000256" key="1">
    <source>
        <dbReference type="SAM" id="MobiDB-lite"/>
    </source>
</evidence>
<dbReference type="EMBL" id="MSZU01000076">
    <property type="protein sequence ID" value="OMP87108.1"/>
    <property type="molecule type" value="Genomic_DNA"/>
</dbReference>
<dbReference type="PANTHER" id="PTHR42084:SF1">
    <property type="entry name" value="SERINE_THREONINE-PROTEIN KINASE PPK6"/>
    <property type="match status" value="1"/>
</dbReference>
<feature type="compositionally biased region" description="Low complexity" evidence="1">
    <location>
        <begin position="103"/>
        <end position="120"/>
    </location>
</feature>
<proteinExistence type="predicted"/>
<feature type="compositionally biased region" description="Polar residues" evidence="1">
    <location>
        <begin position="134"/>
        <end position="150"/>
    </location>
</feature>
<dbReference type="Proteomes" id="UP000190776">
    <property type="component" value="Unassembled WGS sequence"/>
</dbReference>
<accession>A0A1S8BII9</accession>
<feature type="compositionally biased region" description="Low complexity" evidence="1">
    <location>
        <begin position="312"/>
        <end position="321"/>
    </location>
</feature>
<name>A0A1S8BII9_9PEZI</name>